<gene>
    <name evidence="9" type="primary">dltB_2</name>
    <name evidence="9" type="ORF">ERS852429_00868</name>
    <name evidence="10" type="ORF">PN599_05920</name>
</gene>
<feature type="transmembrane region" description="Helical" evidence="8">
    <location>
        <begin position="46"/>
        <end position="66"/>
    </location>
</feature>
<feature type="transmembrane region" description="Helical" evidence="8">
    <location>
        <begin position="117"/>
        <end position="138"/>
    </location>
</feature>
<reference evidence="10" key="2">
    <citation type="submission" date="2023-01" db="EMBL/GenBank/DDBJ databases">
        <title>Human gut microbiome strain richness.</title>
        <authorList>
            <person name="Chen-Liaw A."/>
        </authorList>
    </citation>
    <scope>NUCLEOTIDE SEQUENCE</scope>
    <source>
        <strain evidence="10">RTP21484st1_E5_RTP21484_190118</strain>
    </source>
</reference>
<dbReference type="EMBL" id="CYXP01000001">
    <property type="protein sequence ID" value="CUM84695.1"/>
    <property type="molecule type" value="Genomic_DNA"/>
</dbReference>
<dbReference type="GO" id="GO:0042121">
    <property type="term" value="P:alginic acid biosynthetic process"/>
    <property type="evidence" value="ECO:0007669"/>
    <property type="project" value="InterPro"/>
</dbReference>
<comment type="subcellular location">
    <subcellularLocation>
        <location evidence="1">Cell membrane</location>
        <topology evidence="1">Multi-pass membrane protein</topology>
    </subcellularLocation>
</comment>
<evidence type="ECO:0000256" key="6">
    <source>
        <dbReference type="ARBA" id="ARBA00023136"/>
    </source>
</evidence>
<dbReference type="GO" id="GO:0016746">
    <property type="term" value="F:acyltransferase activity"/>
    <property type="evidence" value="ECO:0007669"/>
    <property type="project" value="UniProtKB-KW"/>
</dbReference>
<keyword evidence="3 7" id="KW-1003">Cell membrane</keyword>
<feature type="transmembrane region" description="Helical" evidence="8">
    <location>
        <begin position="332"/>
        <end position="350"/>
    </location>
</feature>
<feature type="transmembrane region" description="Helical" evidence="8">
    <location>
        <begin position="371"/>
        <end position="388"/>
    </location>
</feature>
<dbReference type="PANTHER" id="PTHR13285">
    <property type="entry name" value="ACYLTRANSFERASE"/>
    <property type="match status" value="1"/>
</dbReference>
<evidence type="ECO:0000313" key="11">
    <source>
        <dbReference type="Proteomes" id="UP000095591"/>
    </source>
</evidence>
<feature type="transmembrane region" description="Helical" evidence="8">
    <location>
        <begin position="422"/>
        <end position="441"/>
    </location>
</feature>
<evidence type="ECO:0000256" key="1">
    <source>
        <dbReference type="ARBA" id="ARBA00004651"/>
    </source>
</evidence>
<keyword evidence="6 7" id="KW-0472">Membrane</keyword>
<feature type="transmembrane region" description="Helical" evidence="8">
    <location>
        <begin position="453"/>
        <end position="472"/>
    </location>
</feature>
<keyword evidence="5 8" id="KW-1133">Transmembrane helix</keyword>
<dbReference type="AlphaFoldDB" id="A0A173S495"/>
<organism evidence="9 11">
    <name type="scientific">Parabacteroides distasonis</name>
    <dbReference type="NCBI Taxonomy" id="823"/>
    <lineage>
        <taxon>Bacteria</taxon>
        <taxon>Pseudomonadati</taxon>
        <taxon>Bacteroidota</taxon>
        <taxon>Bacteroidia</taxon>
        <taxon>Bacteroidales</taxon>
        <taxon>Tannerellaceae</taxon>
        <taxon>Parabacteroides</taxon>
    </lineage>
</organism>
<evidence type="ECO:0000256" key="8">
    <source>
        <dbReference type="SAM" id="Phobius"/>
    </source>
</evidence>
<evidence type="ECO:0000256" key="7">
    <source>
        <dbReference type="PIRNR" id="PIRNR016636"/>
    </source>
</evidence>
<dbReference type="InterPro" id="IPR004299">
    <property type="entry name" value="MBOAT_fam"/>
</dbReference>
<dbReference type="GO" id="GO:0005886">
    <property type="term" value="C:plasma membrane"/>
    <property type="evidence" value="ECO:0007669"/>
    <property type="project" value="UniProtKB-SubCell"/>
</dbReference>
<feature type="transmembrane region" description="Helical" evidence="8">
    <location>
        <begin position="7"/>
        <end position="26"/>
    </location>
</feature>
<protein>
    <submittedName>
        <fullName evidence="9">D-alanyl-lipoteichoic acid biosynthesis protein DltB</fullName>
    </submittedName>
    <submittedName>
        <fullName evidence="10">MBOAT family protein</fullName>
    </submittedName>
</protein>
<dbReference type="InterPro" id="IPR024194">
    <property type="entry name" value="Ac/AlaTfrase_AlgI/DltB"/>
</dbReference>
<accession>A0A173S495</accession>
<dbReference type="InterPro" id="IPR051085">
    <property type="entry name" value="MB_O-acyltransferase"/>
</dbReference>
<dbReference type="InterPro" id="IPR028362">
    <property type="entry name" value="AlgI"/>
</dbReference>
<evidence type="ECO:0000256" key="5">
    <source>
        <dbReference type="ARBA" id="ARBA00022989"/>
    </source>
</evidence>
<evidence type="ECO:0000313" key="10">
    <source>
        <dbReference type="EMBL" id="MDB9004532.1"/>
    </source>
</evidence>
<dbReference type="Pfam" id="PF03062">
    <property type="entry name" value="MBOAT"/>
    <property type="match status" value="1"/>
</dbReference>
<evidence type="ECO:0000256" key="3">
    <source>
        <dbReference type="ARBA" id="ARBA00022475"/>
    </source>
</evidence>
<name>A0A173S495_PARDI</name>
<dbReference type="PIRSF" id="PIRSF016636">
    <property type="entry name" value="AlgI_DltB"/>
    <property type="match status" value="1"/>
</dbReference>
<dbReference type="Proteomes" id="UP000095591">
    <property type="component" value="Unassembled WGS sequence"/>
</dbReference>
<keyword evidence="7" id="KW-0012">Acyltransferase</keyword>
<dbReference type="RefSeq" id="WP_057318833.1">
    <property type="nucleotide sequence ID" value="NZ_CYXP01000001.1"/>
</dbReference>
<proteinExistence type="inferred from homology"/>
<sequence>MLFNSIDFLIFLPLVFFGYWFVFKSLRWQNLFVVAVSYLFYGWWDWRFLLLILFTSLCSYLSGVYLEKCAGNRLVQKWISAGNILLNLSILGVFKYFDFFTENLVNVLHLLGWDADYVTLNILLPVGISFYTFQALSYTIDVYQGKIKATHDIVAFFAYISFFPQLVAGPIERATHLLPQFLRPRNFDCDLALDGIRQMLWGFFKKVVVADNCALFVNGVFENYQTLDGSTLFLGAFFFTIQIYGDFSGYSDIAIGCARLFGIDLMQNFKYPYFSRDIAEFWRRWHISLTTWFRDYIYIPLGGSRAGKWKSFRNTLVIFLVSGFWHGANWTFVAWGAYHALLFLPLLLLGQNRRYRDSVAENSFLPSVKELTQMGATFLLVLLGWILFRSEDISQAAVYLERMFNVSLFSAPQLVGLGFGQLLLKKCFFFTALMFVVEWIGRKQAHGLMIEDLSLPVRYVIYTVLLIIIYGFDASNPQGFIYFQF</sequence>
<keyword evidence="4 8" id="KW-0812">Transmembrane</keyword>
<evidence type="ECO:0000256" key="4">
    <source>
        <dbReference type="ARBA" id="ARBA00022692"/>
    </source>
</evidence>
<dbReference type="PIRSF" id="PIRSF500217">
    <property type="entry name" value="AlgI"/>
    <property type="match status" value="1"/>
</dbReference>
<dbReference type="PANTHER" id="PTHR13285:SF18">
    <property type="entry name" value="PROTEIN-CYSTEINE N-PALMITOYLTRANSFERASE RASP"/>
    <property type="match status" value="1"/>
</dbReference>
<feature type="transmembrane region" description="Helical" evidence="8">
    <location>
        <begin position="78"/>
        <end position="97"/>
    </location>
</feature>
<keyword evidence="7" id="KW-0808">Transferase</keyword>
<evidence type="ECO:0000313" key="9">
    <source>
        <dbReference type="EMBL" id="CUM84695.1"/>
    </source>
</evidence>
<reference evidence="9 11" key="1">
    <citation type="submission" date="2015-09" db="EMBL/GenBank/DDBJ databases">
        <authorList>
            <consortium name="Pathogen Informatics"/>
        </authorList>
    </citation>
    <scope>NUCLEOTIDE SEQUENCE [LARGE SCALE GENOMIC DNA]</scope>
    <source>
        <strain evidence="9 11">2789STDY5608872</strain>
    </source>
</reference>
<comment type="similarity">
    <text evidence="2 7">Belongs to the membrane-bound acyltransferase family.</text>
</comment>
<dbReference type="Proteomes" id="UP001210126">
    <property type="component" value="Unassembled WGS sequence"/>
</dbReference>
<dbReference type="EMBL" id="JAQMPJ010000003">
    <property type="protein sequence ID" value="MDB9004532.1"/>
    <property type="molecule type" value="Genomic_DNA"/>
</dbReference>
<evidence type="ECO:0000256" key="2">
    <source>
        <dbReference type="ARBA" id="ARBA00010323"/>
    </source>
</evidence>